<evidence type="ECO:0000256" key="2">
    <source>
        <dbReference type="ARBA" id="ARBA00022741"/>
    </source>
</evidence>
<evidence type="ECO:0000259" key="6">
    <source>
        <dbReference type="PROSITE" id="PS50011"/>
    </source>
</evidence>
<sequence length="324" mass="36367">MAGTDSTYQGPPPGLTTLRDNDKKENDNSDFQHYLKQLSDRASRFAINLDDQVDRDTTTYFTGGDAIVYRGKLRPEGTLVAVKTFRFGHRSDSTVLKTMLREAHVWSKLAHPNVLPLLGIATKFDNTVSIISKWMSNGNAHDYVQDLKVDPRPLLRGVARGLDYLHNCSPNPVYHGDLKGFNILISDGGHALLTDFGLSYLVNSSFSMTGQQQCGGSLNWMAPEFLATEGNVEMTPAGDVWSFGMTVLELFTRKKPFHETGHHIRILFRILNGPLPDRPSHGCTWSRMSDEWWDLCCLCWNTTASLRPPMSQIVEMIEGCWVSK</sequence>
<keyword evidence="2" id="KW-0547">Nucleotide-binding</keyword>
<feature type="region of interest" description="Disordered" evidence="5">
    <location>
        <begin position="1"/>
        <end position="27"/>
    </location>
</feature>
<keyword evidence="4" id="KW-0067">ATP-binding</keyword>
<dbReference type="GO" id="GO:0005524">
    <property type="term" value="F:ATP binding"/>
    <property type="evidence" value="ECO:0007669"/>
    <property type="project" value="UniProtKB-KW"/>
</dbReference>
<keyword evidence="8" id="KW-1185">Reference proteome</keyword>
<feature type="domain" description="Protein kinase" evidence="6">
    <location>
        <begin position="54"/>
        <end position="322"/>
    </location>
</feature>
<dbReference type="SUPFAM" id="SSF56112">
    <property type="entry name" value="Protein kinase-like (PK-like)"/>
    <property type="match status" value="1"/>
</dbReference>
<dbReference type="InterPro" id="IPR008271">
    <property type="entry name" value="Ser/Thr_kinase_AS"/>
</dbReference>
<dbReference type="AlphaFoldDB" id="A0A0C3NVD5"/>
<dbReference type="PROSITE" id="PS50011">
    <property type="entry name" value="PROTEIN_KINASE_DOM"/>
    <property type="match status" value="1"/>
</dbReference>
<evidence type="ECO:0000256" key="1">
    <source>
        <dbReference type="ARBA" id="ARBA00022679"/>
    </source>
</evidence>
<evidence type="ECO:0000256" key="5">
    <source>
        <dbReference type="SAM" id="MobiDB-lite"/>
    </source>
</evidence>
<dbReference type="InterPro" id="IPR051681">
    <property type="entry name" value="Ser/Thr_Kinases-Pseudokinases"/>
</dbReference>
<dbReference type="InParanoid" id="A0A0C3NVD5"/>
<reference evidence="7 8" key="1">
    <citation type="submission" date="2014-04" db="EMBL/GenBank/DDBJ databases">
        <authorList>
            <consortium name="DOE Joint Genome Institute"/>
            <person name="Kuo A."/>
            <person name="Kohler A."/>
            <person name="Costa M.D."/>
            <person name="Nagy L.G."/>
            <person name="Floudas D."/>
            <person name="Copeland A."/>
            <person name="Barry K.W."/>
            <person name="Cichocki N."/>
            <person name="Veneault-Fourrey C."/>
            <person name="LaButti K."/>
            <person name="Lindquist E.A."/>
            <person name="Lipzen A."/>
            <person name="Lundell T."/>
            <person name="Morin E."/>
            <person name="Murat C."/>
            <person name="Sun H."/>
            <person name="Tunlid A."/>
            <person name="Henrissat B."/>
            <person name="Grigoriev I.V."/>
            <person name="Hibbett D.S."/>
            <person name="Martin F."/>
            <person name="Nordberg H.P."/>
            <person name="Cantor M.N."/>
            <person name="Hua S.X."/>
        </authorList>
    </citation>
    <scope>NUCLEOTIDE SEQUENCE [LARGE SCALE GENOMIC DNA]</scope>
    <source>
        <strain evidence="7 8">Marx 270</strain>
    </source>
</reference>
<accession>A0A0C3NVD5</accession>
<evidence type="ECO:0000313" key="8">
    <source>
        <dbReference type="Proteomes" id="UP000054217"/>
    </source>
</evidence>
<reference evidence="8" key="2">
    <citation type="submission" date="2015-01" db="EMBL/GenBank/DDBJ databases">
        <title>Evolutionary Origins and Diversification of the Mycorrhizal Mutualists.</title>
        <authorList>
            <consortium name="DOE Joint Genome Institute"/>
            <consortium name="Mycorrhizal Genomics Consortium"/>
            <person name="Kohler A."/>
            <person name="Kuo A."/>
            <person name="Nagy L.G."/>
            <person name="Floudas D."/>
            <person name="Copeland A."/>
            <person name="Barry K.W."/>
            <person name="Cichocki N."/>
            <person name="Veneault-Fourrey C."/>
            <person name="LaButti K."/>
            <person name="Lindquist E.A."/>
            <person name="Lipzen A."/>
            <person name="Lundell T."/>
            <person name="Morin E."/>
            <person name="Murat C."/>
            <person name="Riley R."/>
            <person name="Ohm R."/>
            <person name="Sun H."/>
            <person name="Tunlid A."/>
            <person name="Henrissat B."/>
            <person name="Grigoriev I.V."/>
            <person name="Hibbett D.S."/>
            <person name="Martin F."/>
        </authorList>
    </citation>
    <scope>NUCLEOTIDE SEQUENCE [LARGE SCALE GENOMIC DNA]</scope>
    <source>
        <strain evidence="8">Marx 270</strain>
    </source>
</reference>
<dbReference type="OrthoDB" id="4062651at2759"/>
<dbReference type="PROSITE" id="PS00108">
    <property type="entry name" value="PROTEIN_KINASE_ST"/>
    <property type="match status" value="1"/>
</dbReference>
<keyword evidence="1" id="KW-0808">Transferase</keyword>
<dbReference type="EMBL" id="KN832007">
    <property type="protein sequence ID" value="KIN99188.1"/>
    <property type="molecule type" value="Genomic_DNA"/>
</dbReference>
<gene>
    <name evidence="7" type="ORF">M404DRAFT_818389</name>
</gene>
<dbReference type="SMART" id="SM00220">
    <property type="entry name" value="S_TKc"/>
    <property type="match status" value="1"/>
</dbReference>
<dbReference type="InterPro" id="IPR011009">
    <property type="entry name" value="Kinase-like_dom_sf"/>
</dbReference>
<dbReference type="PANTHER" id="PTHR44329:SF288">
    <property type="entry name" value="MITOGEN-ACTIVATED PROTEIN KINASE KINASE KINASE 20"/>
    <property type="match status" value="1"/>
</dbReference>
<name>A0A0C3NVD5_PISTI</name>
<dbReference type="Proteomes" id="UP000054217">
    <property type="component" value="Unassembled WGS sequence"/>
</dbReference>
<dbReference type="InterPro" id="IPR000719">
    <property type="entry name" value="Prot_kinase_dom"/>
</dbReference>
<evidence type="ECO:0000256" key="3">
    <source>
        <dbReference type="ARBA" id="ARBA00022777"/>
    </source>
</evidence>
<keyword evidence="3" id="KW-0418">Kinase</keyword>
<dbReference type="Pfam" id="PF00069">
    <property type="entry name" value="Pkinase"/>
    <property type="match status" value="1"/>
</dbReference>
<dbReference type="HOGENOM" id="CLU_000288_7_18_1"/>
<organism evidence="7 8">
    <name type="scientific">Pisolithus tinctorius Marx 270</name>
    <dbReference type="NCBI Taxonomy" id="870435"/>
    <lineage>
        <taxon>Eukaryota</taxon>
        <taxon>Fungi</taxon>
        <taxon>Dikarya</taxon>
        <taxon>Basidiomycota</taxon>
        <taxon>Agaricomycotina</taxon>
        <taxon>Agaricomycetes</taxon>
        <taxon>Agaricomycetidae</taxon>
        <taxon>Boletales</taxon>
        <taxon>Sclerodermatineae</taxon>
        <taxon>Pisolithaceae</taxon>
        <taxon>Pisolithus</taxon>
    </lineage>
</organism>
<protein>
    <recommendedName>
        <fullName evidence="6">Protein kinase domain-containing protein</fullName>
    </recommendedName>
</protein>
<proteinExistence type="predicted"/>
<dbReference type="PANTHER" id="PTHR44329">
    <property type="entry name" value="SERINE/THREONINE-PROTEIN KINASE TNNI3K-RELATED"/>
    <property type="match status" value="1"/>
</dbReference>
<evidence type="ECO:0000256" key="4">
    <source>
        <dbReference type="ARBA" id="ARBA00022840"/>
    </source>
</evidence>
<dbReference type="GO" id="GO:0004674">
    <property type="term" value="F:protein serine/threonine kinase activity"/>
    <property type="evidence" value="ECO:0007669"/>
    <property type="project" value="TreeGrafter"/>
</dbReference>
<dbReference type="STRING" id="870435.A0A0C3NVD5"/>
<evidence type="ECO:0000313" key="7">
    <source>
        <dbReference type="EMBL" id="KIN99188.1"/>
    </source>
</evidence>
<dbReference type="Gene3D" id="1.10.510.10">
    <property type="entry name" value="Transferase(Phosphotransferase) domain 1"/>
    <property type="match status" value="1"/>
</dbReference>